<evidence type="ECO:0000256" key="1">
    <source>
        <dbReference type="SAM" id="Phobius"/>
    </source>
</evidence>
<evidence type="ECO:0000313" key="3">
    <source>
        <dbReference type="Proteomes" id="UP000269692"/>
    </source>
</evidence>
<dbReference type="GO" id="GO:0005886">
    <property type="term" value="C:plasma membrane"/>
    <property type="evidence" value="ECO:0007669"/>
    <property type="project" value="TreeGrafter"/>
</dbReference>
<reference evidence="2 3" key="1">
    <citation type="submission" date="2018-10" db="EMBL/GenBank/DDBJ databases">
        <title>Xanthobacter tagetidis genome sequencing and assembly.</title>
        <authorList>
            <person name="Maclea K.S."/>
            <person name="Goen A.E."/>
            <person name="Fatima S.A."/>
        </authorList>
    </citation>
    <scope>NUCLEOTIDE SEQUENCE [LARGE SCALE GENOMIC DNA]</scope>
    <source>
        <strain evidence="2 3">ATCC 700314</strain>
    </source>
</reference>
<dbReference type="AlphaFoldDB" id="A0A3L6ZZY8"/>
<dbReference type="Gene3D" id="1.20.1640.10">
    <property type="entry name" value="Multidrug efflux transporter AcrB transmembrane domain"/>
    <property type="match status" value="2"/>
</dbReference>
<dbReference type="Gene3D" id="3.30.70.1320">
    <property type="entry name" value="Multidrug efflux transporter AcrB pore domain like"/>
    <property type="match status" value="1"/>
</dbReference>
<dbReference type="PANTHER" id="PTHR32063">
    <property type="match status" value="1"/>
</dbReference>
<dbReference type="SUPFAM" id="SSF82866">
    <property type="entry name" value="Multidrug efflux transporter AcrB transmembrane domain"/>
    <property type="match status" value="2"/>
</dbReference>
<proteinExistence type="predicted"/>
<dbReference type="Gene3D" id="3.30.2090.10">
    <property type="entry name" value="Multidrug efflux transporter AcrB TolC docking domain, DN and DC subdomains"/>
    <property type="match status" value="2"/>
</dbReference>
<dbReference type="SUPFAM" id="SSF82714">
    <property type="entry name" value="Multidrug efflux transporter AcrB TolC docking domain, DN and DC subdomains"/>
    <property type="match status" value="2"/>
</dbReference>
<dbReference type="GO" id="GO:0042910">
    <property type="term" value="F:xenobiotic transmembrane transporter activity"/>
    <property type="evidence" value="ECO:0007669"/>
    <property type="project" value="TreeGrafter"/>
</dbReference>
<sequence>MSTPAGFNLSAWALRHRSIIIYLMAISVVAGVMAFRNLGRAEDPTFVIKTMVVQANWPGATLEETFKQVTERLERKLQEVPKLDYLESYTKPGQTTIFVHLQGAATAAEVPDIWYHVRKSVGDIRHTLPQGIVGPFFNDEFGDTFGIIYGFTADGFTHRELRDYVEGVRSELLHVPDVSKIEILGAQDERIFIEFSMQELASLGIDRAAVLSALQAQNIVRPSGEIQTGKENISIRVSGAFTSEADVANVNFVANGRLIRLADIATIRRGFADPPQPMFRTNGKPSIGLAIAMRDGGDILAMGKNIDAAMNRQIADLPIGIEAHLVADQAVTVSSAIAEFMESLWQAVAIILVVSFIALGVRAGAIVALAIPLTLAIVFALMQLVHIDMQRISLGALIIALALMVDDAMTTTDATLTRLAAGDDKVTAASYAFKAYAAAMLAGTLVTVAGFVPVGFAASSAGEYTFTLFAVVGIALIVSWFVAVLFAPLLQVLILKAPPKESIPDPDAPPKGVMGIYRGFLVLCLRLRWATIAVTLALFVLSVLALPLIPRQFFPSSDRPELLVDLASPQNASIYASESVAEAFDALLAKDPDVKRWSTYVGRGAIRFYLPLDVQLPNDFFAQTVIVAQDVAARDRLRAKLEKALAQDFPQLVARIAPLELGPPVGWPVQYRVSGPDIEKVRALAFELAAVMASNPEAETVNYAWIEPARQVRIEVDQDEARLLGLSTAQLAGVLNTVLSGQAVTQVRDDIYLVNVVARATDEERVSLESLATLQVPLPSGRAVPLSQIATFAYDQDYPAIWRRDRVPTLTVQADVRQGVLPESVVEKLEPKIDALRKTLPPGYRIDVGGTVEESAASLASVVAVVPVMLLLMFTVLMFELKSFQRIIIVLSVAPLGLIGVVGALLLSGRPLGFVAILGVLALIGMITKNAVILIGQIEADRAAGKNVWDAVIAASSVRFRPIMLTAVSTVLGMIPIAPTVFWGPMAFAIMGGLLVGTLLTLIFLPALYVAWFGPKTGPERAAAPAGEAALPA</sequence>
<dbReference type="OrthoDB" id="9798415at2"/>
<evidence type="ECO:0000313" key="2">
    <source>
        <dbReference type="EMBL" id="RLP73280.1"/>
    </source>
</evidence>
<dbReference type="PRINTS" id="PR00702">
    <property type="entry name" value="ACRIFLAVINRP"/>
</dbReference>
<feature type="transmembrane region" description="Helical" evidence="1">
    <location>
        <begin position="344"/>
        <end position="361"/>
    </location>
</feature>
<dbReference type="InterPro" id="IPR027463">
    <property type="entry name" value="AcrB_DN_DC_subdom"/>
</dbReference>
<dbReference type="EMBL" id="RCTF01000023">
    <property type="protein sequence ID" value="RLP73280.1"/>
    <property type="molecule type" value="Genomic_DNA"/>
</dbReference>
<feature type="transmembrane region" description="Helical" evidence="1">
    <location>
        <begin position="464"/>
        <end position="490"/>
    </location>
</feature>
<keyword evidence="1" id="KW-0472">Membrane</keyword>
<keyword evidence="1" id="KW-0812">Transmembrane</keyword>
<protein>
    <submittedName>
        <fullName evidence="2">Efflux RND transporter permease subunit</fullName>
    </submittedName>
</protein>
<accession>A0A3L6ZZY8</accession>
<dbReference type="Gene3D" id="3.30.70.1440">
    <property type="entry name" value="Multidrug efflux transporter AcrB pore domain"/>
    <property type="match status" value="1"/>
</dbReference>
<feature type="transmembrane region" description="Helical" evidence="1">
    <location>
        <begin position="435"/>
        <end position="458"/>
    </location>
</feature>
<feature type="transmembrane region" description="Helical" evidence="1">
    <location>
        <begin position="367"/>
        <end position="385"/>
    </location>
</feature>
<keyword evidence="1" id="KW-1133">Transmembrane helix</keyword>
<feature type="transmembrane region" description="Helical" evidence="1">
    <location>
        <begin position="886"/>
        <end position="907"/>
    </location>
</feature>
<dbReference type="Pfam" id="PF00873">
    <property type="entry name" value="ACR_tran"/>
    <property type="match status" value="1"/>
</dbReference>
<feature type="transmembrane region" description="Helical" evidence="1">
    <location>
        <begin position="859"/>
        <end position="879"/>
    </location>
</feature>
<comment type="caution">
    <text evidence="2">The sequence shown here is derived from an EMBL/GenBank/DDBJ whole genome shotgun (WGS) entry which is preliminary data.</text>
</comment>
<dbReference type="InterPro" id="IPR001036">
    <property type="entry name" value="Acrflvin-R"/>
</dbReference>
<dbReference type="Proteomes" id="UP000269692">
    <property type="component" value="Unassembled WGS sequence"/>
</dbReference>
<dbReference type="PANTHER" id="PTHR32063:SF64">
    <property type="entry name" value="ACRB_ACRD_ACRF FAMILY PROTEIN"/>
    <property type="match status" value="1"/>
</dbReference>
<gene>
    <name evidence="2" type="ORF">D9R14_20795</name>
</gene>
<keyword evidence="3" id="KW-1185">Reference proteome</keyword>
<feature type="transmembrane region" description="Helical" evidence="1">
    <location>
        <begin position="527"/>
        <end position="549"/>
    </location>
</feature>
<dbReference type="RefSeq" id="WP_121625278.1">
    <property type="nucleotide sequence ID" value="NZ_JACIIW010000002.1"/>
</dbReference>
<feature type="transmembrane region" description="Helical" evidence="1">
    <location>
        <begin position="20"/>
        <end position="39"/>
    </location>
</feature>
<feature type="transmembrane region" description="Helical" evidence="1">
    <location>
        <begin position="913"/>
        <end position="936"/>
    </location>
</feature>
<organism evidence="2 3">
    <name type="scientific">Xanthobacter tagetidis</name>
    <dbReference type="NCBI Taxonomy" id="60216"/>
    <lineage>
        <taxon>Bacteria</taxon>
        <taxon>Pseudomonadati</taxon>
        <taxon>Pseudomonadota</taxon>
        <taxon>Alphaproteobacteria</taxon>
        <taxon>Hyphomicrobiales</taxon>
        <taxon>Xanthobacteraceae</taxon>
        <taxon>Xanthobacter</taxon>
    </lineage>
</organism>
<dbReference type="Gene3D" id="3.30.70.1430">
    <property type="entry name" value="Multidrug efflux transporter AcrB pore domain"/>
    <property type="match status" value="2"/>
</dbReference>
<name>A0A3L6ZZY8_9HYPH</name>
<dbReference type="SUPFAM" id="SSF82693">
    <property type="entry name" value="Multidrug efflux transporter AcrB pore domain, PN1, PN2, PC1 and PC2 subdomains"/>
    <property type="match status" value="2"/>
</dbReference>
<feature type="transmembrane region" description="Helical" evidence="1">
    <location>
        <begin position="963"/>
        <end position="982"/>
    </location>
</feature>
<feature type="transmembrane region" description="Helical" evidence="1">
    <location>
        <begin position="988"/>
        <end position="1012"/>
    </location>
</feature>